<reference evidence="2 3" key="1">
    <citation type="submission" date="2015-04" db="EMBL/GenBank/DDBJ databases">
        <title>Taxonomic description and genome sequence of Bacillus campisalis sp. nov., a novel member of the genus Bacillus isolated from solar saltern.</title>
        <authorList>
            <person name="Mathan Kumar R."/>
            <person name="Kaur G."/>
            <person name="Kumar A."/>
            <person name="Singh N.K."/>
            <person name="Kaur N."/>
            <person name="Kumar N."/>
            <person name="Mayilraj S."/>
        </authorList>
    </citation>
    <scope>NUCLEOTIDE SEQUENCE [LARGE SCALE GENOMIC DNA]</scope>
    <source>
        <strain evidence="2 3">SA2-6</strain>
    </source>
</reference>
<keyword evidence="3" id="KW-1185">Reference proteome</keyword>
<protein>
    <recommendedName>
        <fullName evidence="1">DOD-type homing endonuclease domain-containing protein</fullName>
    </recommendedName>
</protein>
<evidence type="ECO:0000313" key="2">
    <source>
        <dbReference type="EMBL" id="KKK37726.1"/>
    </source>
</evidence>
<dbReference type="InterPro" id="IPR004042">
    <property type="entry name" value="Intein_endonuc_central"/>
</dbReference>
<dbReference type="SUPFAM" id="SSF55608">
    <property type="entry name" value="Homing endonucleases"/>
    <property type="match status" value="2"/>
</dbReference>
<evidence type="ECO:0000259" key="1">
    <source>
        <dbReference type="PROSITE" id="PS50819"/>
    </source>
</evidence>
<dbReference type="Pfam" id="PF14528">
    <property type="entry name" value="LAGLIDADG_3"/>
    <property type="match status" value="1"/>
</dbReference>
<dbReference type="Proteomes" id="UP000034166">
    <property type="component" value="Unassembled WGS sequence"/>
</dbReference>
<accession>A0A0M2SVJ6</accession>
<dbReference type="PROSITE" id="PS50819">
    <property type="entry name" value="INTEIN_ENDONUCLEASE"/>
    <property type="match status" value="1"/>
</dbReference>
<gene>
    <name evidence="2" type="ORF">WQ57_12250</name>
</gene>
<dbReference type="Gene3D" id="1.10.10.60">
    <property type="entry name" value="Homeodomain-like"/>
    <property type="match status" value="1"/>
</dbReference>
<dbReference type="PATRIC" id="fig|1408103.3.peg.2754"/>
<dbReference type="Gene3D" id="3.10.28.10">
    <property type="entry name" value="Homing endonucleases"/>
    <property type="match status" value="1"/>
</dbReference>
<dbReference type="GO" id="GO:0004519">
    <property type="term" value="F:endonuclease activity"/>
    <property type="evidence" value="ECO:0007669"/>
    <property type="project" value="InterPro"/>
</dbReference>
<proteinExistence type="predicted"/>
<feature type="domain" description="DOD-type homing endonuclease" evidence="1">
    <location>
        <begin position="98"/>
        <end position="227"/>
    </location>
</feature>
<dbReference type="AlphaFoldDB" id="A0A0M2SVJ6"/>
<sequence>MREQNICSIIKISKEIGKEGRSYGKKPWITDEQIIQLYKSGRPFKEITPVVGLSDRAIRNIMYKHGIEMNRKKGSGQPRKHRVNEDFFKTWSHEMAWVLGLMITDGTVHKQNHCVTLSQKDERILQLVAGYMNADYVLSKGGRTQKTPTLLINSKEIKKDLVELGVTARKSLIVPFPKVPLEFLPSFIRGVIDGDGWVQKRGYVMNVTTGSALFAEGLLAVFQSWNLRSEITIEMSQAGNSIYRVWVKGKTELPKLAEIIYKDAETNFIQYKKDYMVQHVLSI</sequence>
<dbReference type="InterPro" id="IPR004860">
    <property type="entry name" value="LAGLIDADG_dom"/>
</dbReference>
<dbReference type="InterPro" id="IPR027434">
    <property type="entry name" value="Homing_endonucl"/>
</dbReference>
<comment type="caution">
    <text evidence="2">The sequence shown here is derived from an EMBL/GenBank/DDBJ whole genome shotgun (WGS) entry which is preliminary data.</text>
</comment>
<organism evidence="2 3">
    <name type="scientific">Mesobacillus campisalis</name>
    <dbReference type="NCBI Taxonomy" id="1408103"/>
    <lineage>
        <taxon>Bacteria</taxon>
        <taxon>Bacillati</taxon>
        <taxon>Bacillota</taxon>
        <taxon>Bacilli</taxon>
        <taxon>Bacillales</taxon>
        <taxon>Bacillaceae</taxon>
        <taxon>Mesobacillus</taxon>
    </lineage>
</organism>
<dbReference type="EMBL" id="LAYY01000012">
    <property type="protein sequence ID" value="KKK37726.1"/>
    <property type="molecule type" value="Genomic_DNA"/>
</dbReference>
<evidence type="ECO:0000313" key="3">
    <source>
        <dbReference type="Proteomes" id="UP000034166"/>
    </source>
</evidence>
<name>A0A0M2SVJ6_9BACI</name>